<gene>
    <name evidence="1" type="ORF">NG743_14155</name>
</gene>
<sequence>MNRVEKSLLDTDILSEIIKRANPQIIAKADIYLYVIFYSQFYFLPM</sequence>
<evidence type="ECO:0000313" key="1">
    <source>
        <dbReference type="EMBL" id="UUO13245.1"/>
    </source>
</evidence>
<protein>
    <recommendedName>
        <fullName evidence="3">PIN domain-containing protein</fullName>
    </recommendedName>
</protein>
<dbReference type="EMBL" id="CP099464">
    <property type="protein sequence ID" value="UUO13245.1"/>
    <property type="molecule type" value="Genomic_DNA"/>
</dbReference>
<keyword evidence="2" id="KW-1185">Reference proteome</keyword>
<dbReference type="RefSeq" id="WP_257120305.1">
    <property type="nucleotide sequence ID" value="NZ_CP099464.1"/>
</dbReference>
<dbReference type="Proteomes" id="UP001057561">
    <property type="component" value="Chromosome"/>
</dbReference>
<evidence type="ECO:0008006" key="3">
    <source>
        <dbReference type="Google" id="ProtNLM"/>
    </source>
</evidence>
<organism evidence="1 2">
    <name type="scientific">Dolichospermum heterosporum TAC447</name>
    <dbReference type="NCBI Taxonomy" id="747523"/>
    <lineage>
        <taxon>Bacteria</taxon>
        <taxon>Bacillati</taxon>
        <taxon>Cyanobacteriota</taxon>
        <taxon>Cyanophyceae</taxon>
        <taxon>Nostocales</taxon>
        <taxon>Aphanizomenonaceae</taxon>
        <taxon>Dolichospermum</taxon>
        <taxon>Dolichospermum heterosporum</taxon>
    </lineage>
</organism>
<reference evidence="1" key="1">
    <citation type="submission" date="2022-06" db="EMBL/GenBank/DDBJ databases">
        <title>Nostosin G and Spiroidesin B from the Cyanobacterium Dolichospermum sp. NIES-1697.</title>
        <authorList>
            <person name="Phan C.-S."/>
            <person name="Mehjabin J.J."/>
            <person name="Anas A.R.J."/>
            <person name="Hayasaka M."/>
            <person name="Onoki R."/>
            <person name="Wang J."/>
            <person name="Umezawa T."/>
            <person name="Washio K."/>
            <person name="Morikawa M."/>
            <person name="Okino T."/>
        </authorList>
    </citation>
    <scope>NUCLEOTIDE SEQUENCE</scope>
    <source>
        <strain evidence="1">NIES-1697</strain>
    </source>
</reference>
<proteinExistence type="predicted"/>
<name>A0ABY5LRA8_9CYAN</name>
<accession>A0ABY5LRA8</accession>
<evidence type="ECO:0000313" key="2">
    <source>
        <dbReference type="Proteomes" id="UP001057561"/>
    </source>
</evidence>